<keyword evidence="3" id="KW-1185">Reference proteome</keyword>
<comment type="caution">
    <text evidence="2">The sequence shown here is derived from an EMBL/GenBank/DDBJ whole genome shotgun (WGS) entry which is preliminary data.</text>
</comment>
<sequence>MEFLYSHSQLQPVDLLATSTDLVPIEHHIPELSPDLPPAQAVVVVLPVAAAAVDTQLHQKYRRRHFRHLHRQNRPPLPPPHHPSSPFPFLHRIPELHSDLLDPLQDPLDARGRRESPLLFPPLLVEQPRQVQPGRQRDDVERVHREGEAGRRERGGGHGGSELTISVSLSRRRRLRRRQVAEQVQLGVEAVAPPDPRGLHEPVDGRSGERVGVEEASYDPLGGGREPRREAVVPLLRLPVHERDVGVVEGEEAGEQDVEEDPAGPGVGLGPVVAPAAHDLGGGVGRGAAGGVQQAVAGGAQLVGERREAEVGELEVAVAVEEEVLGLDVAVGDAVGVAEAEGGEELLEVAARGGLGQAAVAREAGEELPAAGVLHDQVDAGLGGHDLVQPENVGVGREPPHGRDLAEDHRAHARPHRGLLVKDLHRHGGAVGEGPGEVDLREGAPAQEPAQLVPAEEDFLLLLLLIKMEKRLRAHLLSSFLCLLLFLHSF</sequence>
<protein>
    <submittedName>
        <fullName evidence="2">CBL-interacting protein kinase 7</fullName>
    </submittedName>
</protein>
<reference evidence="2" key="1">
    <citation type="journal article" date="2023" name="GigaByte">
        <title>Genome assembly of the bearded iris, Iris pallida Lam.</title>
        <authorList>
            <person name="Bruccoleri R.E."/>
            <person name="Oakeley E.J."/>
            <person name="Faust A.M.E."/>
            <person name="Altorfer M."/>
            <person name="Dessus-Babus S."/>
            <person name="Burckhardt D."/>
            <person name="Oertli M."/>
            <person name="Naumann U."/>
            <person name="Petersen F."/>
            <person name="Wong J."/>
        </authorList>
    </citation>
    <scope>NUCLEOTIDE SEQUENCE</scope>
    <source>
        <strain evidence="2">GSM-AAB239-AS_SAM_17_03QT</strain>
    </source>
</reference>
<reference evidence="2" key="2">
    <citation type="submission" date="2023-04" db="EMBL/GenBank/DDBJ databases">
        <authorList>
            <person name="Bruccoleri R.E."/>
            <person name="Oakeley E.J."/>
            <person name="Faust A.-M."/>
            <person name="Dessus-Babus S."/>
            <person name="Altorfer M."/>
            <person name="Burckhardt D."/>
            <person name="Oertli M."/>
            <person name="Naumann U."/>
            <person name="Petersen F."/>
            <person name="Wong J."/>
        </authorList>
    </citation>
    <scope>NUCLEOTIDE SEQUENCE</scope>
    <source>
        <strain evidence="2">GSM-AAB239-AS_SAM_17_03QT</strain>
        <tissue evidence="2">Leaf</tissue>
    </source>
</reference>
<evidence type="ECO:0000256" key="1">
    <source>
        <dbReference type="SAM" id="MobiDB-lite"/>
    </source>
</evidence>
<dbReference type="AlphaFoldDB" id="A0AAX6HBJ5"/>
<feature type="region of interest" description="Disordered" evidence="1">
    <location>
        <begin position="101"/>
        <end position="168"/>
    </location>
</feature>
<evidence type="ECO:0000313" key="2">
    <source>
        <dbReference type="EMBL" id="KAJ6838419.1"/>
    </source>
</evidence>
<organism evidence="2 3">
    <name type="scientific">Iris pallida</name>
    <name type="common">Sweet iris</name>
    <dbReference type="NCBI Taxonomy" id="29817"/>
    <lineage>
        <taxon>Eukaryota</taxon>
        <taxon>Viridiplantae</taxon>
        <taxon>Streptophyta</taxon>
        <taxon>Embryophyta</taxon>
        <taxon>Tracheophyta</taxon>
        <taxon>Spermatophyta</taxon>
        <taxon>Magnoliopsida</taxon>
        <taxon>Liliopsida</taxon>
        <taxon>Asparagales</taxon>
        <taxon>Iridaceae</taxon>
        <taxon>Iridoideae</taxon>
        <taxon>Irideae</taxon>
        <taxon>Iris</taxon>
    </lineage>
</organism>
<accession>A0AAX6HBJ5</accession>
<keyword evidence="2" id="KW-0808">Transferase</keyword>
<evidence type="ECO:0000313" key="3">
    <source>
        <dbReference type="Proteomes" id="UP001140949"/>
    </source>
</evidence>
<proteinExistence type="predicted"/>
<dbReference type="Proteomes" id="UP001140949">
    <property type="component" value="Unassembled WGS sequence"/>
</dbReference>
<keyword evidence="2" id="KW-0418">Kinase</keyword>
<feature type="compositionally biased region" description="Basic and acidic residues" evidence="1">
    <location>
        <begin position="135"/>
        <end position="156"/>
    </location>
</feature>
<feature type="compositionally biased region" description="Basic and acidic residues" evidence="1">
    <location>
        <begin position="197"/>
        <end position="213"/>
    </location>
</feature>
<gene>
    <name evidence="2" type="ORF">M6B38_320685</name>
</gene>
<name>A0AAX6HBJ5_IRIPA</name>
<dbReference type="GO" id="GO:0016301">
    <property type="term" value="F:kinase activity"/>
    <property type="evidence" value="ECO:0007669"/>
    <property type="project" value="UniProtKB-KW"/>
</dbReference>
<dbReference type="EMBL" id="JANAVB010010792">
    <property type="protein sequence ID" value="KAJ6838419.1"/>
    <property type="molecule type" value="Genomic_DNA"/>
</dbReference>
<feature type="region of interest" description="Disordered" evidence="1">
    <location>
        <begin position="191"/>
        <end position="226"/>
    </location>
</feature>